<dbReference type="GO" id="GO:0055085">
    <property type="term" value="P:transmembrane transport"/>
    <property type="evidence" value="ECO:0007669"/>
    <property type="project" value="TreeGrafter"/>
</dbReference>
<protein>
    <submittedName>
        <fullName evidence="7">AI-2E family transporter</fullName>
    </submittedName>
</protein>
<comment type="subcellular location">
    <subcellularLocation>
        <location evidence="1">Membrane</location>
        <topology evidence="1">Multi-pass membrane protein</topology>
    </subcellularLocation>
</comment>
<evidence type="ECO:0000313" key="7">
    <source>
        <dbReference type="EMBL" id="QED23625.1"/>
    </source>
</evidence>
<evidence type="ECO:0000256" key="1">
    <source>
        <dbReference type="ARBA" id="ARBA00004141"/>
    </source>
</evidence>
<dbReference type="PANTHER" id="PTHR21716:SF64">
    <property type="entry name" value="AI-2 TRANSPORT PROTEIN TQSA"/>
    <property type="match status" value="1"/>
</dbReference>
<keyword evidence="5 6" id="KW-0472">Membrane</keyword>
<keyword evidence="8" id="KW-1185">Reference proteome</keyword>
<evidence type="ECO:0000256" key="4">
    <source>
        <dbReference type="ARBA" id="ARBA00022989"/>
    </source>
</evidence>
<dbReference type="OrthoDB" id="5792512at2"/>
<gene>
    <name evidence="7" type="ORF">Deia_00838</name>
</gene>
<feature type="transmembrane region" description="Helical" evidence="6">
    <location>
        <begin position="200"/>
        <end position="224"/>
    </location>
</feature>
<comment type="similarity">
    <text evidence="2">Belongs to the autoinducer-2 exporter (AI-2E) (TC 2.A.86) family.</text>
</comment>
<proteinExistence type="inferred from homology"/>
<keyword evidence="4 6" id="KW-1133">Transmembrane helix</keyword>
<organism evidence="7 8">
    <name type="scientific">Candidatus Deianiraea vastatrix</name>
    <dbReference type="NCBI Taxonomy" id="2163644"/>
    <lineage>
        <taxon>Bacteria</taxon>
        <taxon>Pseudomonadati</taxon>
        <taxon>Pseudomonadota</taxon>
        <taxon>Alphaproteobacteria</taxon>
        <taxon>Rickettsiales</taxon>
        <taxon>Candidatus Deianiraeaceae</taxon>
        <taxon>Candidatus Deianiraea</taxon>
    </lineage>
</organism>
<feature type="transmembrane region" description="Helical" evidence="6">
    <location>
        <begin position="58"/>
        <end position="83"/>
    </location>
</feature>
<accession>A0A5B8XFC2</accession>
<feature type="transmembrane region" description="Helical" evidence="6">
    <location>
        <begin position="148"/>
        <end position="167"/>
    </location>
</feature>
<feature type="transmembrane region" description="Helical" evidence="6">
    <location>
        <begin position="265"/>
        <end position="282"/>
    </location>
</feature>
<evidence type="ECO:0000256" key="5">
    <source>
        <dbReference type="ARBA" id="ARBA00023136"/>
    </source>
</evidence>
<dbReference type="PANTHER" id="PTHR21716">
    <property type="entry name" value="TRANSMEMBRANE PROTEIN"/>
    <property type="match status" value="1"/>
</dbReference>
<name>A0A5B8XFC2_9RICK</name>
<evidence type="ECO:0000256" key="6">
    <source>
        <dbReference type="SAM" id="Phobius"/>
    </source>
</evidence>
<feature type="transmembrane region" description="Helical" evidence="6">
    <location>
        <begin position="7"/>
        <end position="25"/>
    </location>
</feature>
<dbReference type="EMBL" id="CP029077">
    <property type="protein sequence ID" value="QED23625.1"/>
    <property type="molecule type" value="Genomic_DNA"/>
</dbReference>
<dbReference type="Proteomes" id="UP000321934">
    <property type="component" value="Chromosome"/>
</dbReference>
<dbReference type="InterPro" id="IPR002549">
    <property type="entry name" value="AI-2E-like"/>
</dbReference>
<sequence>MTKISKKYIFWAVIAILFTLFYILAENAVRPFAVSFIVSYLLLPIVNKFEKMKFNRSIVSGVIVSILFFSIIFASSILIPFLYEKVISFLNEFVITSDNLSQQKIHKLSNMLHIDDDTVVKCKAYLQTAITKFQEDILHTYPKKTVNSIINIVATIVVMPIITFYMLKDWRKMVTSFYIMLPHSARGNCRLLMHQIDTSIFAYLRGQLNVCLFFMIFYSILLHFSGLNLGFLLGIMTGVMIFIPYVGFLIGIVICLVVAFLQFGFNTNFVIISLIFTAGQIIDANYTTPKFVGDKVGIHPVIIVFGLFVATSLFGVIGAILALPITTTSTILFKFLLQKYKTSHYYA</sequence>
<dbReference type="GO" id="GO:0016020">
    <property type="term" value="C:membrane"/>
    <property type="evidence" value="ECO:0007669"/>
    <property type="project" value="UniProtKB-SubCell"/>
</dbReference>
<evidence type="ECO:0000256" key="3">
    <source>
        <dbReference type="ARBA" id="ARBA00022692"/>
    </source>
</evidence>
<dbReference type="RefSeq" id="WP_146820889.1">
    <property type="nucleotide sequence ID" value="NZ_CP029077.1"/>
</dbReference>
<evidence type="ECO:0000313" key="8">
    <source>
        <dbReference type="Proteomes" id="UP000321934"/>
    </source>
</evidence>
<feature type="transmembrane region" description="Helical" evidence="6">
    <location>
        <begin position="302"/>
        <end position="333"/>
    </location>
</feature>
<reference evidence="7 8" key="1">
    <citation type="journal article" date="2019" name="ISME J.">
        <title>Deianiraea, an extracellular bacterium associated with the ciliate Paramecium, suggests an alternative scenario for the evolution of Rickettsiales.</title>
        <authorList>
            <person name="Castelli M."/>
            <person name="Sabaneyeva E."/>
            <person name="Lanzoni O."/>
            <person name="Lebedeva N."/>
            <person name="Floriano A.M."/>
            <person name="Gaiarsa S."/>
            <person name="Benken K."/>
            <person name="Modeo L."/>
            <person name="Bandi C."/>
            <person name="Potekhin A."/>
            <person name="Sassera D."/>
            <person name="Petroni G."/>
        </authorList>
    </citation>
    <scope>NUCLEOTIDE SEQUENCE [LARGE SCALE GENOMIC DNA]</scope>
    <source>
        <strain evidence="7">CyL4-1</strain>
    </source>
</reference>
<feature type="transmembrane region" description="Helical" evidence="6">
    <location>
        <begin position="31"/>
        <end position="46"/>
    </location>
</feature>
<dbReference type="Pfam" id="PF01594">
    <property type="entry name" value="AI-2E_transport"/>
    <property type="match status" value="1"/>
</dbReference>
<feature type="transmembrane region" description="Helical" evidence="6">
    <location>
        <begin position="230"/>
        <end position="258"/>
    </location>
</feature>
<dbReference type="AlphaFoldDB" id="A0A5B8XFC2"/>
<evidence type="ECO:0000256" key="2">
    <source>
        <dbReference type="ARBA" id="ARBA00009773"/>
    </source>
</evidence>
<keyword evidence="3 6" id="KW-0812">Transmembrane</keyword>